<accession>A0A1S4CZT7</accession>
<dbReference type="RefSeq" id="XP_016506668.1">
    <property type="nucleotide sequence ID" value="XM_016651182.1"/>
</dbReference>
<proteinExistence type="predicted"/>
<organism evidence="2">
    <name type="scientific">Nicotiana tabacum</name>
    <name type="common">Common tobacco</name>
    <dbReference type="NCBI Taxonomy" id="4097"/>
    <lineage>
        <taxon>Eukaryota</taxon>
        <taxon>Viridiplantae</taxon>
        <taxon>Streptophyta</taxon>
        <taxon>Embryophyta</taxon>
        <taxon>Tracheophyta</taxon>
        <taxon>Spermatophyta</taxon>
        <taxon>Magnoliopsida</taxon>
        <taxon>eudicotyledons</taxon>
        <taxon>Gunneridae</taxon>
        <taxon>Pentapetalae</taxon>
        <taxon>asterids</taxon>
        <taxon>lamiids</taxon>
        <taxon>Solanales</taxon>
        <taxon>Solanaceae</taxon>
        <taxon>Nicotianoideae</taxon>
        <taxon>Nicotianeae</taxon>
        <taxon>Nicotiana</taxon>
    </lineage>
</organism>
<dbReference type="InterPro" id="IPR043502">
    <property type="entry name" value="DNA/RNA_pol_sf"/>
</dbReference>
<dbReference type="Pfam" id="PF07727">
    <property type="entry name" value="RVT_2"/>
    <property type="match status" value="1"/>
</dbReference>
<feature type="domain" description="Reverse transcriptase Ty1/copia-type" evidence="1">
    <location>
        <begin position="39"/>
        <end position="117"/>
    </location>
</feature>
<dbReference type="AlphaFoldDB" id="A0A1S4CZT7"/>
<name>A0A1S4CZT7_TOBAC</name>
<evidence type="ECO:0000313" key="2">
    <source>
        <dbReference type="RefSeq" id="XP_016506668.1"/>
    </source>
</evidence>
<reference evidence="2" key="1">
    <citation type="submission" date="2025-08" db="UniProtKB">
        <authorList>
            <consortium name="RefSeq"/>
        </authorList>
    </citation>
    <scope>IDENTIFICATION</scope>
</reference>
<evidence type="ECO:0000259" key="1">
    <source>
        <dbReference type="Pfam" id="PF07727"/>
    </source>
</evidence>
<dbReference type="KEGG" id="nta:107824427"/>
<protein>
    <submittedName>
        <fullName evidence="2">Uncharacterized mitochondrial protein AtMg00810-like</fullName>
    </submittedName>
</protein>
<gene>
    <name evidence="2" type="primary">LOC107824427</name>
</gene>
<sequence>MKFSFGFTPPSSTRVCKLKKSLYGLRQASRQWSDSSISIVVVYVDDILLTGNNLEEINALKVFLHQEFRIKDLGNLHYFLGMEVLREPEGLILTQRKFTLDLLLEFDCLHKPSVSCPLDPTIKLLAKSGAPIKDPTLY</sequence>
<dbReference type="PaxDb" id="4097-A0A1S4CZT7"/>
<dbReference type="InterPro" id="IPR013103">
    <property type="entry name" value="RVT_2"/>
</dbReference>
<dbReference type="SUPFAM" id="SSF56672">
    <property type="entry name" value="DNA/RNA polymerases"/>
    <property type="match status" value="1"/>
</dbReference>
<dbReference type="STRING" id="4097.A0A1S4CZT7"/>
<dbReference type="OMA" id="GSCNSHI"/>
<dbReference type="OrthoDB" id="1305759at2759"/>